<protein>
    <submittedName>
        <fullName evidence="2">Transglutaminase elicitor m81c</fullName>
    </submittedName>
</protein>
<name>A0A0P1AXE7_PLAHL</name>
<dbReference type="AlphaFoldDB" id="A0A0P1AXE7"/>
<organism evidence="2 3">
    <name type="scientific">Plasmopara halstedii</name>
    <name type="common">Downy mildew of sunflower</name>
    <dbReference type="NCBI Taxonomy" id="4781"/>
    <lineage>
        <taxon>Eukaryota</taxon>
        <taxon>Sar</taxon>
        <taxon>Stramenopiles</taxon>
        <taxon>Oomycota</taxon>
        <taxon>Peronosporomycetes</taxon>
        <taxon>Peronosporales</taxon>
        <taxon>Peronosporaceae</taxon>
        <taxon>Plasmopara</taxon>
    </lineage>
</organism>
<dbReference type="EMBL" id="CCYD01002047">
    <property type="protein sequence ID" value="CEG46165.1"/>
    <property type="molecule type" value="Genomic_DNA"/>
</dbReference>
<dbReference type="Pfam" id="PF16683">
    <property type="entry name" value="TGase_elicitor"/>
    <property type="match status" value="1"/>
</dbReference>
<dbReference type="GeneID" id="36397636"/>
<dbReference type="OrthoDB" id="10249031at2759"/>
<keyword evidence="3" id="KW-1185">Reference proteome</keyword>
<dbReference type="GO" id="GO:0016755">
    <property type="term" value="F:aminoacyltransferase activity"/>
    <property type="evidence" value="ECO:0007669"/>
    <property type="project" value="InterPro"/>
</dbReference>
<dbReference type="Proteomes" id="UP000054928">
    <property type="component" value="Unassembled WGS sequence"/>
</dbReference>
<accession>A0A0P1AXE7</accession>
<dbReference type="RefSeq" id="XP_024582534.1">
    <property type="nucleotide sequence ID" value="XM_024716991.1"/>
</dbReference>
<proteinExistence type="predicted"/>
<dbReference type="InterPro" id="IPR032048">
    <property type="entry name" value="TGase_elicitor"/>
</dbReference>
<feature type="region of interest" description="Disordered" evidence="1">
    <location>
        <begin position="581"/>
        <end position="600"/>
    </location>
</feature>
<sequence length="656" mass="72231">MYNQIEPYAVTLLQVPQPICYSSLYIWYLKVLPIKNDRDGRLLPATHFFYSFVNPLSLERITRLPPLLTDLQSIQQTSGASLYYTTYTTSETVNELCGNFPGAGSEVPDEHTTFEVKSDPTLPDVTTIPTASVTNPEFLTNTTFAPIKSVFEIVGTSIVSEDIPNDNDAYAYVSSPLISTPLTETKPKDCATGWEASTFEQKESDDSTDKHNRRLISNSNLDIEKVEAFFGVKMETKLKKLPTESAHTTAPWAAPYWPTYQDSINVVWSPGNPSASAKYAMAFGKNVTKFMDNISAKYGIDSRINARQCSESAQCAGTDIASNCSKREGESTGRCVPTWFGICHAWAGAAISEPEPECPVTHNGVTFQPLDLKGLVSVIYDDTKVGTVFTGARFRTGTTERDAYGRSKDPALRDMNPGFFHIVATNILGKLKSSFIVDVSAGREVWNQPVRGFKVFEQTAMSLKEAAQTFYGLEKYPWNEAAKSIVYVKTRLSWIVESYEDGPLVSSKKIDQYTNGMYYYYLLELNKKGLIVGGEWVYNSDVDHPDFMWLIRTKPAPDAVTSTGISYSEVSMLLKKAVKCSKSPSSSTGGNQNTTFPATEALGNVNPAIPLVNNTVDPNNQDRNNSSGNNPNVQGSNSQGGQIRTDSTNTSSSQTP</sequence>
<feature type="compositionally biased region" description="Polar residues" evidence="1">
    <location>
        <begin position="582"/>
        <end position="597"/>
    </location>
</feature>
<dbReference type="STRING" id="4781.A0A0P1AXE7"/>
<feature type="compositionally biased region" description="Polar residues" evidence="1">
    <location>
        <begin position="644"/>
        <end position="656"/>
    </location>
</feature>
<feature type="region of interest" description="Disordered" evidence="1">
    <location>
        <begin position="608"/>
        <end position="656"/>
    </location>
</feature>
<dbReference type="OMA" id="ICHAWAG"/>
<evidence type="ECO:0000313" key="3">
    <source>
        <dbReference type="Proteomes" id="UP000054928"/>
    </source>
</evidence>
<feature type="compositionally biased region" description="Low complexity" evidence="1">
    <location>
        <begin position="619"/>
        <end position="642"/>
    </location>
</feature>
<reference evidence="3" key="1">
    <citation type="submission" date="2014-09" db="EMBL/GenBank/DDBJ databases">
        <authorList>
            <person name="Sharma Rahul"/>
            <person name="Thines Marco"/>
        </authorList>
    </citation>
    <scope>NUCLEOTIDE SEQUENCE [LARGE SCALE GENOMIC DNA]</scope>
</reference>
<evidence type="ECO:0000313" key="2">
    <source>
        <dbReference type="EMBL" id="CEG46165.1"/>
    </source>
</evidence>
<dbReference type="Gene3D" id="3.30.40.240">
    <property type="entry name" value="Transglutaminase elicitor, body domain"/>
    <property type="match status" value="1"/>
</dbReference>
<evidence type="ECO:0000256" key="1">
    <source>
        <dbReference type="SAM" id="MobiDB-lite"/>
    </source>
</evidence>